<evidence type="ECO:0000256" key="5">
    <source>
        <dbReference type="SAM" id="SignalP"/>
    </source>
</evidence>
<evidence type="ECO:0000256" key="4">
    <source>
        <dbReference type="SAM" id="MobiDB-lite"/>
    </source>
</evidence>
<dbReference type="AlphaFoldDB" id="A0A2U2EIU0"/>
<dbReference type="SUPFAM" id="SSF53850">
    <property type="entry name" value="Periplasmic binding protein-like II"/>
    <property type="match status" value="1"/>
</dbReference>
<evidence type="ECO:0000313" key="7">
    <source>
        <dbReference type="Proteomes" id="UP000245905"/>
    </source>
</evidence>
<dbReference type="RefSeq" id="WP_109257577.1">
    <property type="nucleotide sequence ID" value="NZ_JRFS01000009.1"/>
</dbReference>
<evidence type="ECO:0000256" key="1">
    <source>
        <dbReference type="ARBA" id="ARBA00008520"/>
    </source>
</evidence>
<evidence type="ECO:0008006" key="8">
    <source>
        <dbReference type="Google" id="ProtNLM"/>
    </source>
</evidence>
<organism evidence="6 7">
    <name type="scientific">Agathobacter rectalis</name>
    <dbReference type="NCBI Taxonomy" id="39491"/>
    <lineage>
        <taxon>Bacteria</taxon>
        <taxon>Bacillati</taxon>
        <taxon>Bacillota</taxon>
        <taxon>Clostridia</taxon>
        <taxon>Lachnospirales</taxon>
        <taxon>Lachnospiraceae</taxon>
        <taxon>Agathobacter</taxon>
    </lineage>
</organism>
<proteinExistence type="inferred from homology"/>
<accession>A0A2U2EIU0</accession>
<sequence length="445" mass="48021">MKKKVLASLLCLSMAATLFAGCGSSNGGNGTESGKSKSGSDKKVTIWSAESVSKLTEELATKWVKENYPDYSVEVQSVGETDAAKNVITDVDGAADIYGFAQDQLARLVAAGALQPLTDEYKTWVTDNNDSGASTAATIDSMTYAFPMTSDNGYFLIYDKSIISDPSNLDQILKDCEDNGKQFYYEFTSAWYNAAVYLGAGAECTFDIDKEGNFTKANTNYASPEGVVALRKLIDIANSPATVDASALTAITDTQNVGAFVGGAWTINDSKETKDPDGEPDSGDEESYVAPGLKTILGDNFACAKLPSFTGSDGKSYQMSGFGGFKLMGIKPQKDAEKLKLCYELTKYLTDTDAQLQRYNTQGWGPSNVTAQQDSAVQSDVALTALREQLELMVPQEQYPNDWWDLAGDLIKTGDGDGYLTKDATDDQLMEILKNHDDTCASYCQ</sequence>
<feature type="region of interest" description="Disordered" evidence="4">
    <location>
        <begin position="268"/>
        <end position="287"/>
    </location>
</feature>
<dbReference type="PANTHER" id="PTHR30061:SF50">
    <property type="entry name" value="MALTOSE_MALTODEXTRIN-BINDING PERIPLASMIC PROTEIN"/>
    <property type="match status" value="1"/>
</dbReference>
<dbReference type="Gene3D" id="3.40.190.10">
    <property type="entry name" value="Periplasmic binding protein-like II"/>
    <property type="match status" value="3"/>
</dbReference>
<dbReference type="EMBL" id="JRFS01000009">
    <property type="protein sequence ID" value="PWE84388.1"/>
    <property type="molecule type" value="Genomic_DNA"/>
</dbReference>
<dbReference type="GO" id="GO:0055052">
    <property type="term" value="C:ATP-binding cassette (ABC) transporter complex, substrate-binding subunit-containing"/>
    <property type="evidence" value="ECO:0007669"/>
    <property type="project" value="TreeGrafter"/>
</dbReference>
<evidence type="ECO:0000256" key="3">
    <source>
        <dbReference type="ARBA" id="ARBA00022729"/>
    </source>
</evidence>
<dbReference type="Proteomes" id="UP000245905">
    <property type="component" value="Unassembled WGS sequence"/>
</dbReference>
<comment type="similarity">
    <text evidence="1">Belongs to the bacterial solute-binding protein 1 family.</text>
</comment>
<evidence type="ECO:0000313" key="6">
    <source>
        <dbReference type="EMBL" id="PWE84388.1"/>
    </source>
</evidence>
<feature type="compositionally biased region" description="Acidic residues" evidence="4">
    <location>
        <begin position="278"/>
        <end position="287"/>
    </location>
</feature>
<dbReference type="Pfam" id="PF13416">
    <property type="entry name" value="SBP_bac_8"/>
    <property type="match status" value="1"/>
</dbReference>
<dbReference type="GO" id="GO:0042956">
    <property type="term" value="P:maltodextrin transmembrane transport"/>
    <property type="evidence" value="ECO:0007669"/>
    <property type="project" value="TreeGrafter"/>
</dbReference>
<dbReference type="GO" id="GO:0015768">
    <property type="term" value="P:maltose transport"/>
    <property type="evidence" value="ECO:0007669"/>
    <property type="project" value="TreeGrafter"/>
</dbReference>
<gene>
    <name evidence="6" type="ORF">LD38_05510</name>
</gene>
<dbReference type="PROSITE" id="PS51257">
    <property type="entry name" value="PROKAR_LIPOPROTEIN"/>
    <property type="match status" value="1"/>
</dbReference>
<dbReference type="PANTHER" id="PTHR30061">
    <property type="entry name" value="MALTOSE-BINDING PERIPLASMIC PROTEIN"/>
    <property type="match status" value="1"/>
</dbReference>
<comment type="caution">
    <text evidence="6">The sequence shown here is derived from an EMBL/GenBank/DDBJ whole genome shotgun (WGS) entry which is preliminary data.</text>
</comment>
<name>A0A2U2EIU0_9FIRM</name>
<feature type="chain" id="PRO_5038730664" description="Extracellular solute-binding protein" evidence="5">
    <location>
        <begin position="21"/>
        <end position="445"/>
    </location>
</feature>
<dbReference type="InterPro" id="IPR006059">
    <property type="entry name" value="SBP"/>
</dbReference>
<keyword evidence="2" id="KW-0813">Transport</keyword>
<protein>
    <recommendedName>
        <fullName evidence="8">Extracellular solute-binding protein</fullName>
    </recommendedName>
</protein>
<keyword evidence="3 5" id="KW-0732">Signal</keyword>
<feature type="signal peptide" evidence="5">
    <location>
        <begin position="1"/>
        <end position="20"/>
    </location>
</feature>
<dbReference type="GO" id="GO:1901982">
    <property type="term" value="F:maltose binding"/>
    <property type="evidence" value="ECO:0007669"/>
    <property type="project" value="TreeGrafter"/>
</dbReference>
<evidence type="ECO:0000256" key="2">
    <source>
        <dbReference type="ARBA" id="ARBA00022448"/>
    </source>
</evidence>
<reference evidence="6 7" key="1">
    <citation type="submission" date="2014-09" db="EMBL/GenBank/DDBJ databases">
        <title>Butyrate-producing bacteria isolated from human gut.</title>
        <authorList>
            <person name="Zhang Q."/>
            <person name="Zhao L."/>
        </authorList>
    </citation>
    <scope>NUCLEOTIDE SEQUENCE [LARGE SCALE GENOMIC DNA]</scope>
    <source>
        <strain evidence="6 7">R22</strain>
    </source>
</reference>